<protein>
    <recommendedName>
        <fullName evidence="1">JmjC domain-containing protein</fullName>
    </recommendedName>
</protein>
<dbReference type="InterPro" id="IPR019419">
    <property type="entry name" value="AIM19"/>
</dbReference>
<dbReference type="Pfam" id="PF13621">
    <property type="entry name" value="Cupin_8"/>
    <property type="match status" value="1"/>
</dbReference>
<sequence>TIMSNSSSLDKLADSPYPAWALAALSAVAIPAAVAKKPGVPSFFQCTAFSAIFGGAGYVSHVGDPENAAGIATGTLVSHLELFKLSKCFEVKEAITVVDGSICGRGHRHLWTENSKSQWLHRLDVVEAQFFSFCLQLMSAGKSDEVNITYYAEPPSYQHFLAEHLLKNEPALVGPALAASWKARTEWVQPIQKTTTGAHDIPNPTTEPNFQFLLQTFGSAQVQVADCLERDFTDQKRGDMTFAQFIEMWQLNAQESAGQYYLKDWHFVKAFPDYHAYEVPDIFEDDWMNEYWPSRDEKDSDDYRFVYMGGDGTFTPFHADVYRSYSWSSNICGVKRWTLFPPGQEHLFKDKFGNNVYDIRDVDEKKFPRFSEAKRVVIYQVDGTTLFVPSGWWHQVENIGATISINHNWNNACNLKMMSKSLGSDLTEVQHTISDVKDMMDALEFEQTCQRILLINSGWNWETLWGMFACILKRLKHELDTQSPCDNRPPVKFSFEAIREVVDYWSRFPALKTVFDAADNQNLQVVDKLLNDVEQTLKKTSSMAF</sequence>
<feature type="non-terminal residue" evidence="2">
    <location>
        <position position="1"/>
    </location>
</feature>
<accession>A0A8H7UC93</accession>
<dbReference type="GO" id="GO:0043565">
    <property type="term" value="F:sequence-specific DNA binding"/>
    <property type="evidence" value="ECO:0007669"/>
    <property type="project" value="TreeGrafter"/>
</dbReference>
<dbReference type="PROSITE" id="PS51184">
    <property type="entry name" value="JMJC"/>
    <property type="match status" value="1"/>
</dbReference>
<dbReference type="GO" id="GO:0005634">
    <property type="term" value="C:nucleus"/>
    <property type="evidence" value="ECO:0007669"/>
    <property type="project" value="TreeGrafter"/>
</dbReference>
<feature type="domain" description="JmjC" evidence="1">
    <location>
        <begin position="268"/>
        <end position="426"/>
    </location>
</feature>
<evidence type="ECO:0000313" key="3">
    <source>
        <dbReference type="Proteomes" id="UP000612746"/>
    </source>
</evidence>
<dbReference type="PANTHER" id="PTHR12480">
    <property type="entry name" value="ARGININE DEMETHYLASE AND LYSYL-HYDROXYLASE JMJD"/>
    <property type="match status" value="1"/>
</dbReference>
<dbReference type="PANTHER" id="PTHR12480:SF6">
    <property type="entry name" value="2-OXOGLUTARATE AND IRON-DEPENDENT OXYGENASE JMJD4"/>
    <property type="match status" value="1"/>
</dbReference>
<dbReference type="OrthoDB" id="424465at2759"/>
<dbReference type="SMART" id="SM00558">
    <property type="entry name" value="JmjC"/>
    <property type="match status" value="1"/>
</dbReference>
<dbReference type="EMBL" id="JAEPRA010000012">
    <property type="protein sequence ID" value="KAG2177635.1"/>
    <property type="molecule type" value="Genomic_DNA"/>
</dbReference>
<gene>
    <name evidence="2" type="ORF">INT44_008149</name>
</gene>
<dbReference type="Pfam" id="PF10315">
    <property type="entry name" value="Aim19"/>
    <property type="match status" value="1"/>
</dbReference>
<organism evidence="2 3">
    <name type="scientific">Umbelopsis vinacea</name>
    <dbReference type="NCBI Taxonomy" id="44442"/>
    <lineage>
        <taxon>Eukaryota</taxon>
        <taxon>Fungi</taxon>
        <taxon>Fungi incertae sedis</taxon>
        <taxon>Mucoromycota</taxon>
        <taxon>Mucoromycotina</taxon>
        <taxon>Umbelopsidomycetes</taxon>
        <taxon>Umbelopsidales</taxon>
        <taxon>Umbelopsidaceae</taxon>
        <taxon>Umbelopsis</taxon>
    </lineage>
</organism>
<reference evidence="2" key="1">
    <citation type="submission" date="2020-12" db="EMBL/GenBank/DDBJ databases">
        <title>Metabolic potential, ecology and presence of endohyphal bacteria is reflected in genomic diversity of Mucoromycotina.</title>
        <authorList>
            <person name="Muszewska A."/>
            <person name="Okrasinska A."/>
            <person name="Steczkiewicz K."/>
            <person name="Drgas O."/>
            <person name="Orlowska M."/>
            <person name="Perlinska-Lenart U."/>
            <person name="Aleksandrzak-Piekarczyk T."/>
            <person name="Szatraj K."/>
            <person name="Zielenkiewicz U."/>
            <person name="Pilsyk S."/>
            <person name="Malc E."/>
            <person name="Mieczkowski P."/>
            <person name="Kruszewska J.S."/>
            <person name="Biernat P."/>
            <person name="Pawlowska J."/>
        </authorList>
    </citation>
    <scope>NUCLEOTIDE SEQUENCE</scope>
    <source>
        <strain evidence="2">WA0000051536</strain>
    </source>
</reference>
<proteinExistence type="predicted"/>
<dbReference type="Proteomes" id="UP000612746">
    <property type="component" value="Unassembled WGS sequence"/>
</dbReference>
<dbReference type="GO" id="GO:0005737">
    <property type="term" value="C:cytoplasm"/>
    <property type="evidence" value="ECO:0007669"/>
    <property type="project" value="TreeGrafter"/>
</dbReference>
<name>A0A8H7UC93_9FUNG</name>
<dbReference type="GO" id="GO:0016706">
    <property type="term" value="F:2-oxoglutarate-dependent dioxygenase activity"/>
    <property type="evidence" value="ECO:0007669"/>
    <property type="project" value="TreeGrafter"/>
</dbReference>
<dbReference type="InterPro" id="IPR041667">
    <property type="entry name" value="Cupin_8"/>
</dbReference>
<dbReference type="AlphaFoldDB" id="A0A8H7UC93"/>
<evidence type="ECO:0000313" key="2">
    <source>
        <dbReference type="EMBL" id="KAG2177635.1"/>
    </source>
</evidence>
<dbReference type="SUPFAM" id="SSF51197">
    <property type="entry name" value="Clavaminate synthase-like"/>
    <property type="match status" value="1"/>
</dbReference>
<dbReference type="GO" id="GO:0045905">
    <property type="term" value="P:positive regulation of translational termination"/>
    <property type="evidence" value="ECO:0007669"/>
    <property type="project" value="TreeGrafter"/>
</dbReference>
<keyword evidence="3" id="KW-1185">Reference proteome</keyword>
<dbReference type="Gene3D" id="2.60.120.650">
    <property type="entry name" value="Cupin"/>
    <property type="match status" value="1"/>
</dbReference>
<dbReference type="InterPro" id="IPR003347">
    <property type="entry name" value="JmjC_dom"/>
</dbReference>
<dbReference type="InterPro" id="IPR050910">
    <property type="entry name" value="JMJD6_ArgDemeth/LysHydrox"/>
</dbReference>
<evidence type="ECO:0000259" key="1">
    <source>
        <dbReference type="PROSITE" id="PS51184"/>
    </source>
</evidence>
<comment type="caution">
    <text evidence="2">The sequence shown here is derived from an EMBL/GenBank/DDBJ whole genome shotgun (WGS) entry which is preliminary data.</text>
</comment>